<keyword evidence="2" id="KW-0732">Signal</keyword>
<evidence type="ECO:0000313" key="3">
    <source>
        <dbReference type="EMBL" id="KAG0548498.1"/>
    </source>
</evidence>
<proteinExistence type="predicted"/>
<protein>
    <recommendedName>
        <fullName evidence="5">Secreted protein</fullName>
    </recommendedName>
</protein>
<gene>
    <name evidence="3" type="ORF">BDA96_01G171700</name>
</gene>
<dbReference type="Proteomes" id="UP000807115">
    <property type="component" value="Chromosome 1"/>
</dbReference>
<dbReference type="EMBL" id="CM027680">
    <property type="protein sequence ID" value="KAG0548498.1"/>
    <property type="molecule type" value="Genomic_DNA"/>
</dbReference>
<evidence type="ECO:0008006" key="5">
    <source>
        <dbReference type="Google" id="ProtNLM"/>
    </source>
</evidence>
<feature type="region of interest" description="Disordered" evidence="1">
    <location>
        <begin position="35"/>
        <end position="118"/>
    </location>
</feature>
<feature type="compositionally biased region" description="Low complexity" evidence="1">
    <location>
        <begin position="41"/>
        <end position="52"/>
    </location>
</feature>
<accession>A0A921RXT8</accession>
<sequence length="118" mass="12343">MPSWKALLLIYSWNLRVRSTPGIYISAHPCDRQAEAEAERLAASASASASSASEKDAGRPSSSGRSIGASRPGARSRHTLAVQCYRGNPRPPHAVPCSRRAGPAPTTATATPPSPVPI</sequence>
<reference evidence="3" key="1">
    <citation type="journal article" date="2019" name="BMC Genomics">
        <title>A new reference genome for Sorghum bicolor reveals high levels of sequence similarity between sweet and grain genotypes: implications for the genetics of sugar metabolism.</title>
        <authorList>
            <person name="Cooper E.A."/>
            <person name="Brenton Z.W."/>
            <person name="Flinn B.S."/>
            <person name="Jenkins J."/>
            <person name="Shu S."/>
            <person name="Flowers D."/>
            <person name="Luo F."/>
            <person name="Wang Y."/>
            <person name="Xia P."/>
            <person name="Barry K."/>
            <person name="Daum C."/>
            <person name="Lipzen A."/>
            <person name="Yoshinaga Y."/>
            <person name="Schmutz J."/>
            <person name="Saski C."/>
            <person name="Vermerris W."/>
            <person name="Kresovich S."/>
        </authorList>
    </citation>
    <scope>NUCLEOTIDE SEQUENCE</scope>
</reference>
<dbReference type="AlphaFoldDB" id="A0A921RXT8"/>
<evidence type="ECO:0000313" key="4">
    <source>
        <dbReference type="Proteomes" id="UP000807115"/>
    </source>
</evidence>
<feature type="chain" id="PRO_5037893396" description="Secreted protein" evidence="2">
    <location>
        <begin position="20"/>
        <end position="118"/>
    </location>
</feature>
<feature type="signal peptide" evidence="2">
    <location>
        <begin position="1"/>
        <end position="19"/>
    </location>
</feature>
<comment type="caution">
    <text evidence="3">The sequence shown here is derived from an EMBL/GenBank/DDBJ whole genome shotgun (WGS) entry which is preliminary data.</text>
</comment>
<evidence type="ECO:0000256" key="1">
    <source>
        <dbReference type="SAM" id="MobiDB-lite"/>
    </source>
</evidence>
<evidence type="ECO:0000256" key="2">
    <source>
        <dbReference type="SAM" id="SignalP"/>
    </source>
</evidence>
<feature type="compositionally biased region" description="Low complexity" evidence="1">
    <location>
        <begin position="101"/>
        <end position="111"/>
    </location>
</feature>
<organism evidence="3 4">
    <name type="scientific">Sorghum bicolor</name>
    <name type="common">Sorghum</name>
    <name type="synonym">Sorghum vulgare</name>
    <dbReference type="NCBI Taxonomy" id="4558"/>
    <lineage>
        <taxon>Eukaryota</taxon>
        <taxon>Viridiplantae</taxon>
        <taxon>Streptophyta</taxon>
        <taxon>Embryophyta</taxon>
        <taxon>Tracheophyta</taxon>
        <taxon>Spermatophyta</taxon>
        <taxon>Magnoliopsida</taxon>
        <taxon>Liliopsida</taxon>
        <taxon>Poales</taxon>
        <taxon>Poaceae</taxon>
        <taxon>PACMAD clade</taxon>
        <taxon>Panicoideae</taxon>
        <taxon>Andropogonodae</taxon>
        <taxon>Andropogoneae</taxon>
        <taxon>Sorghinae</taxon>
        <taxon>Sorghum</taxon>
    </lineage>
</organism>
<name>A0A921RXT8_SORBI</name>
<reference evidence="3" key="2">
    <citation type="submission" date="2020-10" db="EMBL/GenBank/DDBJ databases">
        <authorList>
            <person name="Cooper E.A."/>
            <person name="Brenton Z.W."/>
            <person name="Flinn B.S."/>
            <person name="Jenkins J."/>
            <person name="Shu S."/>
            <person name="Flowers D."/>
            <person name="Luo F."/>
            <person name="Wang Y."/>
            <person name="Xia P."/>
            <person name="Barry K."/>
            <person name="Daum C."/>
            <person name="Lipzen A."/>
            <person name="Yoshinaga Y."/>
            <person name="Schmutz J."/>
            <person name="Saski C."/>
            <person name="Vermerris W."/>
            <person name="Kresovich S."/>
        </authorList>
    </citation>
    <scope>NUCLEOTIDE SEQUENCE</scope>
</reference>